<dbReference type="RefSeq" id="WP_005214228.1">
    <property type="nucleotide sequence ID" value="NZ_KB291655.1"/>
</dbReference>
<feature type="transmembrane region" description="Helical" evidence="1">
    <location>
        <begin position="12"/>
        <end position="31"/>
    </location>
</feature>
<reference evidence="2 3" key="1">
    <citation type="submission" date="2012-05" db="EMBL/GenBank/DDBJ databases">
        <authorList>
            <person name="Weinstock G."/>
            <person name="Sodergren E."/>
            <person name="Lobos E.A."/>
            <person name="Fulton L."/>
            <person name="Fulton R."/>
            <person name="Courtney L."/>
            <person name="Fronick C."/>
            <person name="O'Laughlin M."/>
            <person name="Godfrey J."/>
            <person name="Wilson R.M."/>
            <person name="Miner T."/>
            <person name="Farmer C."/>
            <person name="Delehaunty K."/>
            <person name="Cordes M."/>
            <person name="Minx P."/>
            <person name="Tomlinson C."/>
            <person name="Chen J."/>
            <person name="Wollam A."/>
            <person name="Pepin K.H."/>
            <person name="Bhonagiri V."/>
            <person name="Zhang X."/>
            <person name="Suruliraj S."/>
            <person name="Warren W."/>
            <person name="Mitreva M."/>
            <person name="Mardis E.R."/>
            <person name="Wilson R.K."/>
        </authorList>
    </citation>
    <scope>NUCLEOTIDE SEQUENCE [LARGE SCALE GENOMIC DNA]</scope>
    <source>
        <strain evidence="2 3">DSM 1785</strain>
    </source>
</reference>
<feature type="transmembrane region" description="Helical" evidence="1">
    <location>
        <begin position="145"/>
        <end position="166"/>
    </location>
</feature>
<dbReference type="AlphaFoldDB" id="L1QDU1"/>
<feature type="transmembrane region" description="Helical" evidence="1">
    <location>
        <begin position="202"/>
        <end position="220"/>
    </location>
</feature>
<keyword evidence="1" id="KW-0812">Transmembrane</keyword>
<dbReference type="PATRIC" id="fig|545697.3.peg.2371"/>
<feature type="transmembrane region" description="Helical" evidence="1">
    <location>
        <begin position="51"/>
        <end position="71"/>
    </location>
</feature>
<dbReference type="STRING" id="545697.HMPREF0216_02407"/>
<keyword evidence="1" id="KW-0472">Membrane</keyword>
<proteinExistence type="predicted"/>
<organism evidence="2 3">
    <name type="scientific">Clostridium celatum DSM 1785</name>
    <dbReference type="NCBI Taxonomy" id="545697"/>
    <lineage>
        <taxon>Bacteria</taxon>
        <taxon>Bacillati</taxon>
        <taxon>Bacillota</taxon>
        <taxon>Clostridia</taxon>
        <taxon>Eubacteriales</taxon>
        <taxon>Clostridiaceae</taxon>
        <taxon>Clostridium</taxon>
    </lineage>
</organism>
<dbReference type="EMBL" id="AMEZ01000064">
    <property type="protein sequence ID" value="EKY25825.1"/>
    <property type="molecule type" value="Genomic_DNA"/>
</dbReference>
<feature type="transmembrane region" description="Helical" evidence="1">
    <location>
        <begin position="112"/>
        <end position="133"/>
    </location>
</feature>
<keyword evidence="1" id="KW-1133">Transmembrane helix</keyword>
<dbReference type="Pfam" id="PF09997">
    <property type="entry name" value="DUF2238"/>
    <property type="match status" value="1"/>
</dbReference>
<evidence type="ECO:0000256" key="1">
    <source>
        <dbReference type="SAM" id="Phobius"/>
    </source>
</evidence>
<dbReference type="HOGENOM" id="CLU_070751_1_0_9"/>
<dbReference type="OrthoDB" id="4966203at2"/>
<dbReference type="InterPro" id="IPR014509">
    <property type="entry name" value="YjdF-like"/>
</dbReference>
<accession>L1QDU1</accession>
<feature type="transmembrane region" description="Helical" evidence="1">
    <location>
        <begin position="83"/>
        <end position="100"/>
    </location>
</feature>
<name>L1QDU1_9CLOT</name>
<sequence>MKKRKINWQKILNYFVMLSLISTIVYLIYAIAKAPTIMNPNEPFVRIKSDYVLMLTQCILGVVAMLLPGMLKHRLRIDIPSNMLILYTIFLYCAIYLGEVKSFYYNVPHWDTILHTFSGAMLGALGFSFVTLLNKTEEVPMNLSPLFVVIFSFCFAVTLGVVWEIYEFTFDGVLGLNMQKFALESGEALIGRAALVDTMKDLIVDALGAFIMSIIGYISLKYKKGWIEKLQVKIDK</sequence>
<evidence type="ECO:0008006" key="4">
    <source>
        <dbReference type="Google" id="ProtNLM"/>
    </source>
</evidence>
<comment type="caution">
    <text evidence="2">The sequence shown here is derived from an EMBL/GenBank/DDBJ whole genome shotgun (WGS) entry which is preliminary data.</text>
</comment>
<protein>
    <recommendedName>
        <fullName evidence="4">Membrane-spanning protein</fullName>
    </recommendedName>
</protein>
<keyword evidence="3" id="KW-1185">Reference proteome</keyword>
<evidence type="ECO:0000313" key="3">
    <source>
        <dbReference type="Proteomes" id="UP000010420"/>
    </source>
</evidence>
<evidence type="ECO:0000313" key="2">
    <source>
        <dbReference type="EMBL" id="EKY25825.1"/>
    </source>
</evidence>
<gene>
    <name evidence="2" type="ORF">HMPREF0216_02407</name>
</gene>
<dbReference type="eggNOG" id="COG2865">
    <property type="taxonomic scope" value="Bacteria"/>
</dbReference>
<dbReference type="Proteomes" id="UP000010420">
    <property type="component" value="Unassembled WGS sequence"/>
</dbReference>